<dbReference type="Proteomes" id="UP001367030">
    <property type="component" value="Unassembled WGS sequence"/>
</dbReference>
<comment type="similarity">
    <text evidence="1">Belongs to the UPF0065 (bug) family.</text>
</comment>
<reference evidence="3 4" key="1">
    <citation type="submission" date="2024-03" db="EMBL/GenBank/DDBJ databases">
        <title>Novel species of the genus Variovorax.</title>
        <authorList>
            <person name="Liu Q."/>
            <person name="Xin Y.-H."/>
        </authorList>
    </citation>
    <scope>NUCLEOTIDE SEQUENCE [LARGE SCALE GENOMIC DNA]</scope>
    <source>
        <strain evidence="3 4">KACC 18901</strain>
    </source>
</reference>
<dbReference type="Gene3D" id="3.40.190.10">
    <property type="entry name" value="Periplasmic binding protein-like II"/>
    <property type="match status" value="1"/>
</dbReference>
<evidence type="ECO:0000256" key="2">
    <source>
        <dbReference type="SAM" id="SignalP"/>
    </source>
</evidence>
<dbReference type="PANTHER" id="PTHR42928:SF5">
    <property type="entry name" value="BLR1237 PROTEIN"/>
    <property type="match status" value="1"/>
</dbReference>
<dbReference type="Gene3D" id="3.40.190.150">
    <property type="entry name" value="Bordetella uptake gene, domain 1"/>
    <property type="match status" value="1"/>
</dbReference>
<keyword evidence="2" id="KW-0732">Signal</keyword>
<feature type="signal peptide" evidence="2">
    <location>
        <begin position="1"/>
        <end position="26"/>
    </location>
</feature>
<evidence type="ECO:0000256" key="1">
    <source>
        <dbReference type="ARBA" id="ARBA00006987"/>
    </source>
</evidence>
<accession>A0ABU8WZN6</accession>
<sequence>MNPIFRPVAKGLLVAAAALTLCTTQAQTWPAKPVSLVVGFAAGGSADNLARLLAQKLGSSLGQPVIVDNKPGAGGTIATAAVAASKPDGYTLLMVTSGHAGSAALYPKLSYDTQKSFEPVAKVGASPVVIVAPASAPYKQLKDVIDAARKSPGKLNYAAGGGGATTTSLAAEFLKNEAKIDMVMVPYKGSGPALTALLSGEVDLGFDIPSSALPHIKAGKLRPLAVTTKTRSSVLPDVPTVAEQGMAGFEVTGWFGVLAPAGTPAAVVARLNKEINAVLGDPETKAKLQAIGVEAAPGSPADFGKLMASETVRYGDAIRKLGIKAE</sequence>
<evidence type="ECO:0000313" key="3">
    <source>
        <dbReference type="EMBL" id="MEJ8852992.1"/>
    </source>
</evidence>
<evidence type="ECO:0000313" key="4">
    <source>
        <dbReference type="Proteomes" id="UP001367030"/>
    </source>
</evidence>
<name>A0ABU8WZN6_9BURK</name>
<comment type="caution">
    <text evidence="3">The sequence shown here is derived from an EMBL/GenBank/DDBJ whole genome shotgun (WGS) entry which is preliminary data.</text>
</comment>
<dbReference type="PIRSF" id="PIRSF017082">
    <property type="entry name" value="YflP"/>
    <property type="match status" value="1"/>
</dbReference>
<dbReference type="InterPro" id="IPR042100">
    <property type="entry name" value="Bug_dom1"/>
</dbReference>
<dbReference type="InterPro" id="IPR005064">
    <property type="entry name" value="BUG"/>
</dbReference>
<dbReference type="RefSeq" id="WP_340333106.1">
    <property type="nucleotide sequence ID" value="NZ_JBBKZS010000001.1"/>
</dbReference>
<feature type="chain" id="PRO_5047456962" evidence="2">
    <location>
        <begin position="27"/>
        <end position="326"/>
    </location>
</feature>
<dbReference type="Pfam" id="PF03401">
    <property type="entry name" value="TctC"/>
    <property type="match status" value="1"/>
</dbReference>
<dbReference type="PANTHER" id="PTHR42928">
    <property type="entry name" value="TRICARBOXYLATE-BINDING PROTEIN"/>
    <property type="match status" value="1"/>
</dbReference>
<dbReference type="EMBL" id="JBBKZS010000001">
    <property type="protein sequence ID" value="MEJ8852992.1"/>
    <property type="molecule type" value="Genomic_DNA"/>
</dbReference>
<protein>
    <submittedName>
        <fullName evidence="3">Tripartite tricarboxylate transporter substrate binding protein</fullName>
    </submittedName>
</protein>
<keyword evidence="4" id="KW-1185">Reference proteome</keyword>
<proteinExistence type="inferred from homology"/>
<organism evidence="3 4">
    <name type="scientific">Variovorax robiniae</name>
    <dbReference type="NCBI Taxonomy" id="1836199"/>
    <lineage>
        <taxon>Bacteria</taxon>
        <taxon>Pseudomonadati</taxon>
        <taxon>Pseudomonadota</taxon>
        <taxon>Betaproteobacteria</taxon>
        <taxon>Burkholderiales</taxon>
        <taxon>Comamonadaceae</taxon>
        <taxon>Variovorax</taxon>
    </lineage>
</organism>
<dbReference type="SUPFAM" id="SSF53850">
    <property type="entry name" value="Periplasmic binding protein-like II"/>
    <property type="match status" value="1"/>
</dbReference>
<gene>
    <name evidence="3" type="ORF">WKW79_00335</name>
</gene>
<dbReference type="CDD" id="cd13578">
    <property type="entry name" value="PBP2_Bug27"/>
    <property type="match status" value="1"/>
</dbReference>